<dbReference type="Gene3D" id="3.40.30.10">
    <property type="entry name" value="Glutaredoxin"/>
    <property type="match status" value="1"/>
</dbReference>
<keyword evidence="3" id="KW-1185">Reference proteome</keyword>
<sequence length="244" mass="26996">MKKALLLHGVLDSFEHCKYGLRSIKTVLEAYLDLTNSIIHNTNQHSLVSLFNRIQRRSFSSSIFAMAQFILYTHAGPGPNPVKVAMALEHLGLDYECVPLDLYDPSGKLAGNTAEDCATVNQWLAWQVSGLGPYQGQLVWFLNFHKGAHDEEPNDSVIARYQAEVEHLRSVLEKHLASAENGFVALGRLSIADFAILPWLKTSVLAGSALKPFEEYPAIEAYIKKLDAPPEVQAACKKAVPPKL</sequence>
<comment type="caution">
    <text evidence="2">The sequence shown here is derived from an EMBL/GenBank/DDBJ whole genome shotgun (WGS) entry which is preliminary data.</text>
</comment>
<proteinExistence type="predicted"/>
<dbReference type="AlphaFoldDB" id="A0A397HPY3"/>
<evidence type="ECO:0000313" key="2">
    <source>
        <dbReference type="EMBL" id="RLL98411.1"/>
    </source>
</evidence>
<feature type="domain" description="GST C-terminal" evidence="1">
    <location>
        <begin position="113"/>
        <end position="244"/>
    </location>
</feature>
<evidence type="ECO:0000313" key="3">
    <source>
        <dbReference type="Proteomes" id="UP000215289"/>
    </source>
</evidence>
<evidence type="ECO:0000259" key="1">
    <source>
        <dbReference type="PROSITE" id="PS50405"/>
    </source>
</evidence>
<dbReference type="EMBL" id="NIDN02000053">
    <property type="protein sequence ID" value="RLL98411.1"/>
    <property type="molecule type" value="Genomic_DNA"/>
</dbReference>
<dbReference type="PANTHER" id="PTHR44051:SF14">
    <property type="entry name" value="GLUTATHIONE S-TRANSFERASE II"/>
    <property type="match status" value="1"/>
</dbReference>
<accession>A0A397HPY3</accession>
<dbReference type="InterPro" id="IPR036282">
    <property type="entry name" value="Glutathione-S-Trfase_C_sf"/>
</dbReference>
<dbReference type="InterPro" id="IPR010987">
    <property type="entry name" value="Glutathione-S-Trfase_C-like"/>
</dbReference>
<reference evidence="2 3" key="1">
    <citation type="submission" date="2018-08" db="EMBL/GenBank/DDBJ databases">
        <title>Draft genome sequences of two Aspergillus turcosus clinical strains isolated from bronchoalveolar lavage fluid: one azole-susceptible and the other azole-resistant.</title>
        <authorList>
            <person name="Parent-Michaud M."/>
            <person name="Dufresne P.J."/>
            <person name="Fournier E."/>
            <person name="Martineau C."/>
            <person name="Moreira S."/>
            <person name="Perkins V."/>
            <person name="De Repentigny L."/>
            <person name="Dufresne S.F."/>
        </authorList>
    </citation>
    <scope>NUCLEOTIDE SEQUENCE [LARGE SCALE GENOMIC DNA]</scope>
    <source>
        <strain evidence="2">HMR AF 1038</strain>
    </source>
</reference>
<dbReference type="SUPFAM" id="SSF47616">
    <property type="entry name" value="GST C-terminal domain-like"/>
    <property type="match status" value="1"/>
</dbReference>
<name>A0A397HPY3_9EURO</name>
<protein>
    <recommendedName>
        <fullName evidence="1">GST C-terminal domain-containing protein</fullName>
    </recommendedName>
</protein>
<dbReference type="Proteomes" id="UP000215289">
    <property type="component" value="Unassembled WGS sequence"/>
</dbReference>
<organism evidence="2 3">
    <name type="scientific">Aspergillus turcosus</name>
    <dbReference type="NCBI Taxonomy" id="1245748"/>
    <lineage>
        <taxon>Eukaryota</taxon>
        <taxon>Fungi</taxon>
        <taxon>Dikarya</taxon>
        <taxon>Ascomycota</taxon>
        <taxon>Pezizomycotina</taxon>
        <taxon>Eurotiomycetes</taxon>
        <taxon>Eurotiomycetidae</taxon>
        <taxon>Eurotiales</taxon>
        <taxon>Aspergillaceae</taxon>
        <taxon>Aspergillus</taxon>
        <taxon>Aspergillus subgen. Fumigati</taxon>
    </lineage>
</organism>
<dbReference type="Pfam" id="PF13410">
    <property type="entry name" value="GST_C_2"/>
    <property type="match status" value="1"/>
</dbReference>
<dbReference type="STRING" id="1245748.A0A397HPY3"/>
<dbReference type="Gene3D" id="1.20.1050.10">
    <property type="match status" value="1"/>
</dbReference>
<dbReference type="PROSITE" id="PS50405">
    <property type="entry name" value="GST_CTER"/>
    <property type="match status" value="1"/>
</dbReference>
<gene>
    <name evidence="2" type="ORF">CFD26_106241</name>
</gene>
<dbReference type="OrthoDB" id="422574at2759"/>
<dbReference type="PANTHER" id="PTHR44051">
    <property type="entry name" value="GLUTATHIONE S-TRANSFERASE-RELATED"/>
    <property type="match status" value="1"/>
</dbReference>